<feature type="transmembrane region" description="Helical" evidence="7">
    <location>
        <begin position="259"/>
        <end position="284"/>
    </location>
</feature>
<dbReference type="EMBL" id="VRLW01000001">
    <property type="protein sequence ID" value="KAA1262396.1"/>
    <property type="molecule type" value="Genomic_DNA"/>
</dbReference>
<keyword evidence="5 7" id="KW-0472">Membrane</keyword>
<gene>
    <name evidence="9" type="ORF">LF1_49600</name>
</gene>
<organism evidence="9 10">
    <name type="scientific">Rubripirellula obstinata</name>
    <dbReference type="NCBI Taxonomy" id="406547"/>
    <lineage>
        <taxon>Bacteria</taxon>
        <taxon>Pseudomonadati</taxon>
        <taxon>Planctomycetota</taxon>
        <taxon>Planctomycetia</taxon>
        <taxon>Pirellulales</taxon>
        <taxon>Pirellulaceae</taxon>
        <taxon>Rubripirellula</taxon>
    </lineage>
</organism>
<feature type="transmembrane region" description="Helical" evidence="7">
    <location>
        <begin position="296"/>
        <end position="316"/>
    </location>
</feature>
<keyword evidence="3 7" id="KW-0812">Transmembrane</keyword>
<feature type="transmembrane region" description="Helical" evidence="7">
    <location>
        <begin position="382"/>
        <end position="404"/>
    </location>
</feature>
<evidence type="ECO:0000256" key="7">
    <source>
        <dbReference type="SAM" id="Phobius"/>
    </source>
</evidence>
<evidence type="ECO:0000256" key="4">
    <source>
        <dbReference type="ARBA" id="ARBA00022989"/>
    </source>
</evidence>
<dbReference type="RefSeq" id="WP_068267101.1">
    <property type="nucleotide sequence ID" value="NZ_LWSK01000157.1"/>
</dbReference>
<reference evidence="9 10" key="1">
    <citation type="submission" date="2019-08" db="EMBL/GenBank/DDBJ databases">
        <title>Deep-cultivation of Planctomycetes and their phenomic and genomic characterization uncovers novel biology.</title>
        <authorList>
            <person name="Wiegand S."/>
            <person name="Jogler M."/>
            <person name="Boedeker C."/>
            <person name="Pinto D."/>
            <person name="Vollmers J."/>
            <person name="Rivas-Marin E."/>
            <person name="Kohn T."/>
            <person name="Peeters S.H."/>
            <person name="Heuer A."/>
            <person name="Rast P."/>
            <person name="Oberbeckmann S."/>
            <person name="Bunk B."/>
            <person name="Jeske O."/>
            <person name="Meyerdierks A."/>
            <person name="Storesund J.E."/>
            <person name="Kallscheuer N."/>
            <person name="Luecker S."/>
            <person name="Lage O.M."/>
            <person name="Pohl T."/>
            <person name="Merkel B.J."/>
            <person name="Hornburger P."/>
            <person name="Mueller R.-W."/>
            <person name="Bruemmer F."/>
            <person name="Labrenz M."/>
            <person name="Spormann A.M."/>
            <person name="Op Den Camp H."/>
            <person name="Overmann J."/>
            <person name="Amann R."/>
            <person name="Jetten M.S.M."/>
            <person name="Mascher T."/>
            <person name="Medema M.H."/>
            <person name="Devos D.P."/>
            <person name="Kaster A.-K."/>
            <person name="Ovreas L."/>
            <person name="Rohde M."/>
            <person name="Galperin M.Y."/>
            <person name="Jogler C."/>
        </authorList>
    </citation>
    <scope>NUCLEOTIDE SEQUENCE [LARGE SCALE GENOMIC DNA]</scope>
    <source>
        <strain evidence="9 10">LF1</strain>
    </source>
</reference>
<feature type="transmembrane region" description="Helical" evidence="7">
    <location>
        <begin position="216"/>
        <end position="238"/>
    </location>
</feature>
<dbReference type="InterPro" id="IPR013525">
    <property type="entry name" value="ABC2_TM"/>
</dbReference>
<protein>
    <submittedName>
        <fullName evidence="9">ABC-2 family transporter protein</fullName>
    </submittedName>
</protein>
<feature type="compositionally biased region" description="Low complexity" evidence="6">
    <location>
        <begin position="169"/>
        <end position="186"/>
    </location>
</feature>
<dbReference type="Pfam" id="PF12698">
    <property type="entry name" value="ABC2_membrane_3"/>
    <property type="match status" value="1"/>
</dbReference>
<feature type="region of interest" description="Disordered" evidence="6">
    <location>
        <begin position="169"/>
        <end position="189"/>
    </location>
</feature>
<evidence type="ECO:0000313" key="9">
    <source>
        <dbReference type="EMBL" id="KAA1262396.1"/>
    </source>
</evidence>
<dbReference type="Proteomes" id="UP000322699">
    <property type="component" value="Unassembled WGS sequence"/>
</dbReference>
<accession>A0A5B1CPB8</accession>
<evidence type="ECO:0000256" key="5">
    <source>
        <dbReference type="ARBA" id="ARBA00023136"/>
    </source>
</evidence>
<keyword evidence="2" id="KW-1003">Cell membrane</keyword>
<feature type="transmembrane region" description="Helical" evidence="7">
    <location>
        <begin position="328"/>
        <end position="348"/>
    </location>
</feature>
<evidence type="ECO:0000256" key="1">
    <source>
        <dbReference type="ARBA" id="ARBA00004651"/>
    </source>
</evidence>
<evidence type="ECO:0000256" key="6">
    <source>
        <dbReference type="SAM" id="MobiDB-lite"/>
    </source>
</evidence>
<dbReference type="PANTHER" id="PTHR30294">
    <property type="entry name" value="MEMBRANE COMPONENT OF ABC TRANSPORTER YHHJ-RELATED"/>
    <property type="match status" value="1"/>
</dbReference>
<dbReference type="PANTHER" id="PTHR30294:SF38">
    <property type="entry name" value="TRANSPORT PERMEASE PROTEIN"/>
    <property type="match status" value="1"/>
</dbReference>
<comment type="subcellular location">
    <subcellularLocation>
        <location evidence="1">Cell membrane</location>
        <topology evidence="1">Multi-pass membrane protein</topology>
    </subcellularLocation>
</comment>
<evidence type="ECO:0000256" key="3">
    <source>
        <dbReference type="ARBA" id="ARBA00022692"/>
    </source>
</evidence>
<comment type="caution">
    <text evidence="9">The sequence shown here is derived from an EMBL/GenBank/DDBJ whole genome shotgun (WGS) entry which is preliminary data.</text>
</comment>
<dbReference type="GO" id="GO:0005886">
    <property type="term" value="C:plasma membrane"/>
    <property type="evidence" value="ECO:0007669"/>
    <property type="project" value="UniProtKB-SubCell"/>
</dbReference>
<evidence type="ECO:0000313" key="10">
    <source>
        <dbReference type="Proteomes" id="UP000322699"/>
    </source>
</evidence>
<evidence type="ECO:0000256" key="2">
    <source>
        <dbReference type="ARBA" id="ARBA00022475"/>
    </source>
</evidence>
<evidence type="ECO:0000259" key="8">
    <source>
        <dbReference type="Pfam" id="PF12698"/>
    </source>
</evidence>
<name>A0A5B1CPB8_9BACT</name>
<keyword evidence="10" id="KW-1185">Reference proteome</keyword>
<dbReference type="GO" id="GO:0140359">
    <property type="term" value="F:ABC-type transporter activity"/>
    <property type="evidence" value="ECO:0007669"/>
    <property type="project" value="InterPro"/>
</dbReference>
<feature type="domain" description="ABC-2 type transporter transmembrane" evidence="8">
    <location>
        <begin position="20"/>
        <end position="400"/>
    </location>
</feature>
<dbReference type="InterPro" id="IPR051449">
    <property type="entry name" value="ABC-2_transporter_component"/>
</dbReference>
<dbReference type="AlphaFoldDB" id="A0A5B1CPB8"/>
<feature type="transmembrane region" description="Helical" evidence="7">
    <location>
        <begin position="20"/>
        <end position="42"/>
    </location>
</feature>
<dbReference type="OrthoDB" id="3078158at2"/>
<proteinExistence type="predicted"/>
<sequence length="410" mass="44312">MTWTVLQVQFQRLMHNRVELLLTFVVPIAFFSIFALIFGGGIGSGTTPRIKVVAVDLVGSDASTQVMTGLRKSAGLRFVRDREDEKAEQSKPLDPESAQQLVRKGIATMAIVLKTESDATSETSLHADLLSDSSDQVASQVVVAIVAREIMMAEAEAQEKEFNVFSKPADAADADSSSGTGDVSTTEAETADLAAGEPVTLIDVIGEGKSNPVVSMYAAGIAVMFLLFGATGGGGAFLEERENRTLDRLLSTQMSMDQLLLGKWFYITIIGIVQVTVMFVWAQVVFKVNLVGHLDGFLMMTIVTSCAAAAFGLFLATLCKTRGQLNGLSVILILTMSAMGGSMVPRYVMSERLQQMGLWTFNAWALDGYNKIFWRDLPPASLAPQLVVLMTSALCFLVAARLLALRWEAN</sequence>
<keyword evidence="4 7" id="KW-1133">Transmembrane helix</keyword>